<name>A0A248JSA5_9PROT</name>
<dbReference type="PRINTS" id="PR00412">
    <property type="entry name" value="EPOXHYDRLASE"/>
</dbReference>
<evidence type="ECO:0000259" key="2">
    <source>
        <dbReference type="Pfam" id="PF00561"/>
    </source>
</evidence>
<dbReference type="PANTHER" id="PTHR43329">
    <property type="entry name" value="EPOXIDE HYDROLASE"/>
    <property type="match status" value="1"/>
</dbReference>
<dbReference type="Gene3D" id="3.40.50.1820">
    <property type="entry name" value="alpha/beta hydrolase"/>
    <property type="match status" value="1"/>
</dbReference>
<keyword evidence="1 3" id="KW-0378">Hydrolase</keyword>
<dbReference type="InterPro" id="IPR029058">
    <property type="entry name" value="AB_hydrolase_fold"/>
</dbReference>
<dbReference type="Pfam" id="PF00561">
    <property type="entry name" value="Abhydrolase_1"/>
    <property type="match status" value="1"/>
</dbReference>
<dbReference type="GO" id="GO:0016787">
    <property type="term" value="F:hydrolase activity"/>
    <property type="evidence" value="ECO:0007669"/>
    <property type="project" value="UniProtKB-KW"/>
</dbReference>
<evidence type="ECO:0000313" key="4">
    <source>
        <dbReference type="Proteomes" id="UP000197153"/>
    </source>
</evidence>
<dbReference type="KEGG" id="nao:Y958_12725"/>
<dbReference type="Proteomes" id="UP000197153">
    <property type="component" value="Chromosome 1"/>
</dbReference>
<evidence type="ECO:0000313" key="3">
    <source>
        <dbReference type="EMBL" id="ASG21575.1"/>
    </source>
</evidence>
<dbReference type="InterPro" id="IPR000639">
    <property type="entry name" value="Epox_hydrolase-like"/>
</dbReference>
<sequence length="300" mass="33018">MALLDGFTHHRIATGTVDIHVAQGGEGPPLLLLHGFPETHAMWRLVAPDLARRYTVVAADLRGYGDSDKPADAGDTGHALYSKRAMAADMVAVMTALGHPRFRLAAHDRGARVAHRLALDHPETVERLCLMDIVPGSVVYGTVDQRVATAYWHWFFLIQPAPFPERLLGLDAEFVLTSALRGLSPHAGQGEASPFPPAVMKEYLRCFRDPATLHAMCEDYRAGAGIDLAHEAEDRRLGRRIHCPTLVLWGKKGLVGRAYDPLAVWGEVCRDLKGEALDCGHFLPEERPQDVLRALLDFMG</sequence>
<dbReference type="InterPro" id="IPR000073">
    <property type="entry name" value="AB_hydrolase_1"/>
</dbReference>
<dbReference type="AlphaFoldDB" id="A0A248JSA5"/>
<dbReference type="PRINTS" id="PR00111">
    <property type="entry name" value="ABHYDROLASE"/>
</dbReference>
<feature type="domain" description="AB hydrolase-1" evidence="2">
    <location>
        <begin position="28"/>
        <end position="288"/>
    </location>
</feature>
<dbReference type="RefSeq" id="WP_088872264.1">
    <property type="nucleotide sequence ID" value="NZ_CP022110.1"/>
</dbReference>
<evidence type="ECO:0000256" key="1">
    <source>
        <dbReference type="ARBA" id="ARBA00022801"/>
    </source>
</evidence>
<dbReference type="EMBL" id="CP022110">
    <property type="protein sequence ID" value="ASG21575.1"/>
    <property type="molecule type" value="Genomic_DNA"/>
</dbReference>
<dbReference type="SUPFAM" id="SSF53474">
    <property type="entry name" value="alpha/beta-Hydrolases"/>
    <property type="match status" value="1"/>
</dbReference>
<gene>
    <name evidence="3" type="ORF">Y958_12725</name>
</gene>
<organism evidence="3 4">
    <name type="scientific">Nitrospirillum viridazoti CBAmc</name>
    <dbReference type="NCBI Taxonomy" id="1441467"/>
    <lineage>
        <taxon>Bacteria</taxon>
        <taxon>Pseudomonadati</taxon>
        <taxon>Pseudomonadota</taxon>
        <taxon>Alphaproteobacteria</taxon>
        <taxon>Rhodospirillales</taxon>
        <taxon>Azospirillaceae</taxon>
        <taxon>Nitrospirillum</taxon>
        <taxon>Nitrospirillum viridazoti</taxon>
    </lineage>
</organism>
<protein>
    <submittedName>
        <fullName evidence="3">Alpha/beta hydrolase</fullName>
    </submittedName>
</protein>
<keyword evidence="4" id="KW-1185">Reference proteome</keyword>
<proteinExistence type="predicted"/>
<accession>A0A248JSA5</accession>
<reference evidence="3 4" key="1">
    <citation type="submission" date="2017-06" db="EMBL/GenBank/DDBJ databases">
        <title>Complete genome sequence of Nitrospirillum amazonense strain CBAmC, an endophytic nitrogen-fixing and plant growth-promoting bacterium, isolated from sugarcane.</title>
        <authorList>
            <person name="Schwab S."/>
            <person name="dos Santos Teixeira K.R."/>
            <person name="Simoes Araujo J.L."/>
            <person name="Soares Vidal M."/>
            <person name="Borges de Freitas H.R."/>
            <person name="Rivello Crivelaro A.L."/>
            <person name="Bueno de Camargo Nunes A."/>
            <person name="dos Santos C.M."/>
            <person name="Palmeira da Silva Rosa D."/>
            <person name="da Silva Padilha D."/>
            <person name="da Silva E."/>
            <person name="Araujo Terra L."/>
            <person name="Soares Mendes V."/>
            <person name="Farinelli L."/>
            <person name="Magalhaes Cruz L."/>
            <person name="Baldani J.I."/>
        </authorList>
    </citation>
    <scope>NUCLEOTIDE SEQUENCE [LARGE SCALE GENOMIC DNA]</scope>
    <source>
        <strain evidence="3 4">CBAmC</strain>
    </source>
</reference>